<reference evidence="2" key="1">
    <citation type="submission" date="2013-09" db="EMBL/GenBank/DDBJ databases">
        <title>Corchorus olitorius genome sequencing.</title>
        <authorList>
            <person name="Alam M."/>
            <person name="Haque M.S."/>
            <person name="Islam M.S."/>
            <person name="Emdad E.M."/>
            <person name="Islam M.M."/>
            <person name="Ahmed B."/>
            <person name="Halim A."/>
            <person name="Hossen Q.M.M."/>
            <person name="Hossain M.Z."/>
            <person name="Ahmed R."/>
            <person name="Khan M.M."/>
            <person name="Islam R."/>
            <person name="Rashid M.M."/>
            <person name="Khan S.A."/>
            <person name="Rahman M.S."/>
            <person name="Alam M."/>
            <person name="Yahiya A.S."/>
            <person name="Khan M.S."/>
            <person name="Azam M.S."/>
            <person name="Haque T."/>
            <person name="Lashkar M.Z.H."/>
            <person name="Akhand A.I."/>
            <person name="Morshed G."/>
            <person name="Roy S."/>
            <person name="Uddin K.S."/>
            <person name="Rabeya T."/>
            <person name="Hossain A.S."/>
            <person name="Chowdhury A."/>
            <person name="Snigdha A.R."/>
            <person name="Mortoza M.S."/>
            <person name="Matin S.A."/>
            <person name="Hoque S.M.E."/>
            <person name="Islam M.K."/>
            <person name="Roy D.K."/>
            <person name="Haider R."/>
            <person name="Moosa M.M."/>
            <person name="Elias S.M."/>
            <person name="Hasan A.M."/>
            <person name="Jahan S."/>
            <person name="Shafiuddin M."/>
            <person name="Mahmood N."/>
            <person name="Shommy N.S."/>
        </authorList>
    </citation>
    <scope>NUCLEOTIDE SEQUENCE [LARGE SCALE GENOMIC DNA]</scope>
    <source>
        <strain evidence="2">cv. O-4</strain>
    </source>
</reference>
<proteinExistence type="predicted"/>
<dbReference type="PANTHER" id="PTHR34427:SF5">
    <property type="entry name" value="DUF4283 DOMAIN-CONTAINING PROTEIN"/>
    <property type="match status" value="1"/>
</dbReference>
<accession>A0A1R3KEQ0</accession>
<gene>
    <name evidence="1" type="ORF">COLO4_08777</name>
</gene>
<organism evidence="1 2">
    <name type="scientific">Corchorus olitorius</name>
    <dbReference type="NCBI Taxonomy" id="93759"/>
    <lineage>
        <taxon>Eukaryota</taxon>
        <taxon>Viridiplantae</taxon>
        <taxon>Streptophyta</taxon>
        <taxon>Embryophyta</taxon>
        <taxon>Tracheophyta</taxon>
        <taxon>Spermatophyta</taxon>
        <taxon>Magnoliopsida</taxon>
        <taxon>eudicotyledons</taxon>
        <taxon>Gunneridae</taxon>
        <taxon>Pentapetalae</taxon>
        <taxon>rosids</taxon>
        <taxon>malvids</taxon>
        <taxon>Malvales</taxon>
        <taxon>Malvaceae</taxon>
        <taxon>Grewioideae</taxon>
        <taxon>Apeibeae</taxon>
        <taxon>Corchorus</taxon>
    </lineage>
</organism>
<keyword evidence="2" id="KW-1185">Reference proteome</keyword>
<evidence type="ECO:0000313" key="2">
    <source>
        <dbReference type="Proteomes" id="UP000187203"/>
    </source>
</evidence>
<dbReference type="EMBL" id="AWUE01013944">
    <property type="protein sequence ID" value="OMP05529.1"/>
    <property type="molecule type" value="Genomic_DNA"/>
</dbReference>
<dbReference type="PANTHER" id="PTHR34427">
    <property type="entry name" value="DUF4283 DOMAIN PROTEIN"/>
    <property type="match status" value="1"/>
</dbReference>
<dbReference type="Proteomes" id="UP000187203">
    <property type="component" value="Unassembled WGS sequence"/>
</dbReference>
<sequence length="248" mass="27739">MSLMMELSIARTLSYRFLFQEGDMLWLVRSVIVVINSDGNLTDVINAISKMALKVHIREMSNIMLLLTVDDSSLVDVCIGMVKSLDCNSISDIESWELSSIQRSSLVWVTLEEVPLDLWHENFFTALCNDWGKLIKIDDTNIRRDCFKFARCQILISSLFDIPNLVVGSSMGVKFKIQVTVEKNEEAVTVVSKGVDVSPAPFFYVVQEDPLLSINELASVSEGGIDDAFTDDLLHAKDGFGSDEINDE</sequence>
<protein>
    <submittedName>
        <fullName evidence="1">Uncharacterized protein</fullName>
    </submittedName>
</protein>
<evidence type="ECO:0000313" key="1">
    <source>
        <dbReference type="EMBL" id="OMP05529.1"/>
    </source>
</evidence>
<dbReference type="AlphaFoldDB" id="A0A1R3KEQ0"/>
<comment type="caution">
    <text evidence="1">The sequence shown here is derived from an EMBL/GenBank/DDBJ whole genome shotgun (WGS) entry which is preliminary data.</text>
</comment>
<name>A0A1R3KEQ0_9ROSI</name>